<dbReference type="Gene3D" id="3.20.20.70">
    <property type="entry name" value="Aldolase class I"/>
    <property type="match status" value="1"/>
</dbReference>
<proteinExistence type="inferred from homology"/>
<dbReference type="AlphaFoldDB" id="B0XZU4"/>
<evidence type="ECO:0000259" key="4">
    <source>
        <dbReference type="Pfam" id="PF08501"/>
    </source>
</evidence>
<dbReference type="Pfam" id="PF18317">
    <property type="entry name" value="SDH_C"/>
    <property type="match status" value="1"/>
</dbReference>
<evidence type="ECO:0000313" key="6">
    <source>
        <dbReference type="EMBL" id="EDP52276.1"/>
    </source>
</evidence>
<dbReference type="InterPro" id="IPR046346">
    <property type="entry name" value="Aminoacid_DH-like_N_sf"/>
</dbReference>
<dbReference type="FunFam" id="3.20.20.70:FF:000463">
    <property type="entry name" value="Pentafunctional AROM polypeptide, putative"/>
    <property type="match status" value="1"/>
</dbReference>
<dbReference type="InterPro" id="IPR027417">
    <property type="entry name" value="P-loop_NTPase"/>
</dbReference>
<dbReference type="VEuPathDB" id="FungiDB:AFUB_034400"/>
<evidence type="ECO:0000313" key="7">
    <source>
        <dbReference type="Proteomes" id="UP000001699"/>
    </source>
</evidence>
<dbReference type="GO" id="GO:0003855">
    <property type="term" value="F:3-dehydroquinate dehydratase activity"/>
    <property type="evidence" value="ECO:0007669"/>
    <property type="project" value="InterPro"/>
</dbReference>
<dbReference type="Gene3D" id="3.40.50.720">
    <property type="entry name" value="NAD(P)-binding Rossmann-like Domain"/>
    <property type="match status" value="1"/>
</dbReference>
<dbReference type="GO" id="GO:0004764">
    <property type="term" value="F:shikimate 3-dehydrogenase (NADP+) activity"/>
    <property type="evidence" value="ECO:0007669"/>
    <property type="project" value="InterPro"/>
</dbReference>
<dbReference type="Pfam" id="PF01488">
    <property type="entry name" value="Shikimate_DH"/>
    <property type="match status" value="1"/>
</dbReference>
<protein>
    <submittedName>
        <fullName evidence="6">Pentafunctional AROM polypeptide, putative</fullName>
    </submittedName>
</protein>
<dbReference type="InterPro" id="IPR041121">
    <property type="entry name" value="SDH_C"/>
</dbReference>
<dbReference type="SUPFAM" id="SSF52540">
    <property type="entry name" value="P-loop containing nucleoside triphosphate hydrolases"/>
    <property type="match status" value="1"/>
</dbReference>
<dbReference type="InterPro" id="IPR036291">
    <property type="entry name" value="NAD(P)-bd_dom_sf"/>
</dbReference>
<dbReference type="InterPro" id="IPR031322">
    <property type="entry name" value="Shikimate/glucono_kinase"/>
</dbReference>
<comment type="similarity">
    <text evidence="1">In the 2nd section; belongs to the type-I 3-dehydroquinase family.</text>
</comment>
<dbReference type="SUPFAM" id="SSF53223">
    <property type="entry name" value="Aminoacid dehydrogenase-like, N-terminal domain"/>
    <property type="match status" value="1"/>
</dbReference>
<accession>B0XZU4</accession>
<dbReference type="GO" id="GO:0019632">
    <property type="term" value="P:shikimate metabolic process"/>
    <property type="evidence" value="ECO:0007669"/>
    <property type="project" value="TreeGrafter"/>
</dbReference>
<keyword evidence="7" id="KW-1185">Reference proteome</keyword>
<dbReference type="InterPro" id="IPR022893">
    <property type="entry name" value="Shikimate_DH_fam"/>
</dbReference>
<dbReference type="Pfam" id="PF01487">
    <property type="entry name" value="DHquinase_I"/>
    <property type="match status" value="1"/>
</dbReference>
<dbReference type="PANTHER" id="PTHR21089:SF1">
    <property type="entry name" value="BIFUNCTIONAL 3-DEHYDROQUINATE DEHYDRATASE_SHIKIMATE DEHYDROGENASE, CHLOROPLASTIC"/>
    <property type="match status" value="1"/>
</dbReference>
<evidence type="ECO:0000259" key="5">
    <source>
        <dbReference type="Pfam" id="PF18317"/>
    </source>
</evidence>
<reference evidence="6 7" key="1">
    <citation type="journal article" date="2008" name="PLoS Genet.">
        <title>Genomic islands in the pathogenic filamentous fungus Aspergillus fumigatus.</title>
        <authorList>
            <person name="Fedorova N.D."/>
            <person name="Khaldi N."/>
            <person name="Joardar V.S."/>
            <person name="Maiti R."/>
            <person name="Amedeo P."/>
            <person name="Anderson M.J."/>
            <person name="Crabtree J."/>
            <person name="Silva J.C."/>
            <person name="Badger J.H."/>
            <person name="Albarraq A."/>
            <person name="Angiuoli S."/>
            <person name="Bussey H."/>
            <person name="Bowyer P."/>
            <person name="Cotty P.J."/>
            <person name="Dyer P.S."/>
            <person name="Egan A."/>
            <person name="Galens K."/>
            <person name="Fraser-Liggett C.M."/>
            <person name="Haas B.J."/>
            <person name="Inman J.M."/>
            <person name="Kent R."/>
            <person name="Lemieux S."/>
            <person name="Malavazi I."/>
            <person name="Orvis J."/>
            <person name="Roemer T."/>
            <person name="Ronning C.M."/>
            <person name="Sundaram J.P."/>
            <person name="Sutton G."/>
            <person name="Turner G."/>
            <person name="Venter J.C."/>
            <person name="White O.R."/>
            <person name="Whitty B.R."/>
            <person name="Youngman P."/>
            <person name="Wolfe K.H."/>
            <person name="Goldman G.H."/>
            <person name="Wortman J.R."/>
            <person name="Jiang B."/>
            <person name="Denning D.W."/>
            <person name="Nierman W.C."/>
        </authorList>
    </citation>
    <scope>NUCLEOTIDE SEQUENCE [LARGE SCALE GENOMIC DNA]</scope>
    <source>
        <strain evidence="7">CBS 144.89 / FGSC A1163 / CEA10</strain>
    </source>
</reference>
<dbReference type="Pfam" id="PF08501">
    <property type="entry name" value="Shikimate_dh_N"/>
    <property type="match status" value="1"/>
</dbReference>
<feature type="domain" description="SDH C-terminal" evidence="5">
    <location>
        <begin position="787"/>
        <end position="816"/>
    </location>
</feature>
<feature type="domain" description="Shikimate dehydrogenase substrate binding N-terminal" evidence="4">
    <location>
        <begin position="527"/>
        <end position="607"/>
    </location>
</feature>
<dbReference type="GO" id="GO:0009423">
    <property type="term" value="P:chorismate biosynthetic process"/>
    <property type="evidence" value="ECO:0007669"/>
    <property type="project" value="TreeGrafter"/>
</dbReference>
<dbReference type="InterPro" id="IPR013708">
    <property type="entry name" value="Shikimate_DH-bd_N"/>
</dbReference>
<dbReference type="Gene3D" id="3.40.50.300">
    <property type="entry name" value="P-loop containing nucleotide triphosphate hydrolases"/>
    <property type="match status" value="1"/>
</dbReference>
<feature type="domain" description="Quinate/shikimate 5-dehydrogenase/glutamyl-tRNA reductase" evidence="3">
    <location>
        <begin position="649"/>
        <end position="695"/>
    </location>
</feature>
<dbReference type="EMBL" id="DS499596">
    <property type="protein sequence ID" value="EDP52276.1"/>
    <property type="molecule type" value="Genomic_DNA"/>
</dbReference>
<dbReference type="Pfam" id="PF01202">
    <property type="entry name" value="SKI"/>
    <property type="match status" value="1"/>
</dbReference>
<sequence length="828" mass="92348">MAIPVGHHQPRMCMFDPPSGRSHRQVVPHRIWTYAGGIGRKRDKYAASWMPAILRLCTTTTTTTCDQAKVKSILKNANSDMQTPESTRTAESSMIHSRKYLPDATLLLIGFFGAGKKTLGIIASVALHRRFIDFEAFFREKTGLSPQAYIAAHGLAQYRTVEEDLTRELLTKCRNGCVIVGLGALASNQQQILLKDFAQDHPVVYVRRAESELRRYMGTSQDKFERFWQAGNTFFETCSNFEFYNQTHTDSREFERQLPSSLKLKETERLFVEFIRRIYGLSHGSPFSSEVSPEVHTFALQVPLDWLDSYKDPEILDSGADAITLLIDADVDGKDQNRLKSQLARHMATLRLHSRVPVVVDLGFSPRKIDTYRSVLEMLLRLVPDAVTCSLSCPDEIIQWLNTTKGSIKTIATWHQSTPLGIDVSQTAHIPVEKAIQSGFDCIRITGESFSIEDNLACVALRQRLIQNSTIPVIAYNTGLSGRASICLNPTLSPVVPSSMNATGVTLSDAQKALTSCFLTTKMRFTLVGQALEHTLSPAMHVAAYAACGLPHSYEAVQAATLSEIRTLLEDGSRSGVAISIPYKTAVLPLLDEISPDARNINAVNTVVLKRHRHDGQVVTTRKGYNTDYIGVRNCIHQHLSPANAIRDGTTVLIIGAGGMARAAIYACYKMGVRQFCIYNRTLENARKLAEYFHRWTHQSGTNLEFEVIESIETQWPTRFRLPTIVISCLPGQQVGCGEMVDVRISERWLQSTTGGVFLEVAYGPSKTPLMEQMLPFATKGWVVVDGLSLLVEQGIAQYEIFTKRPAPVPAMRKVIYELSKKNGYLHR</sequence>
<dbReference type="HOGENOM" id="CLU_008871_0_1_1"/>
<dbReference type="PANTHER" id="PTHR21089">
    <property type="entry name" value="SHIKIMATE DEHYDROGENASE"/>
    <property type="match status" value="1"/>
</dbReference>
<dbReference type="Gene3D" id="3.40.50.10860">
    <property type="entry name" value="Leucine Dehydrogenase, chain A, domain 1"/>
    <property type="match status" value="1"/>
</dbReference>
<dbReference type="OrthoDB" id="4415835at2759"/>
<dbReference type="CDD" id="cd01065">
    <property type="entry name" value="NAD_bind_Shikimate_DH"/>
    <property type="match status" value="1"/>
</dbReference>
<evidence type="ECO:0000256" key="2">
    <source>
        <dbReference type="ARBA" id="ARBA00009349"/>
    </source>
</evidence>
<dbReference type="PhylomeDB" id="B0XZU4"/>
<dbReference type="InterPro" id="IPR013785">
    <property type="entry name" value="Aldolase_TIM"/>
</dbReference>
<gene>
    <name evidence="6" type="ORF">AFUB_034400</name>
</gene>
<dbReference type="Proteomes" id="UP000001699">
    <property type="component" value="Unassembled WGS sequence"/>
</dbReference>
<evidence type="ECO:0000259" key="3">
    <source>
        <dbReference type="Pfam" id="PF01488"/>
    </source>
</evidence>
<dbReference type="InterPro" id="IPR001381">
    <property type="entry name" value="DHquinase_I"/>
</dbReference>
<dbReference type="InterPro" id="IPR006151">
    <property type="entry name" value="Shikm_DH/Glu-tRNA_Rdtase"/>
</dbReference>
<comment type="similarity">
    <text evidence="2">In the N-terminal section; belongs to the shikimate kinase family.</text>
</comment>
<organism evidence="6 7">
    <name type="scientific">Aspergillus fumigatus (strain CBS 144.89 / FGSC A1163 / CEA10)</name>
    <name type="common">Neosartorya fumigata</name>
    <dbReference type="NCBI Taxonomy" id="451804"/>
    <lineage>
        <taxon>Eukaryota</taxon>
        <taxon>Fungi</taxon>
        <taxon>Dikarya</taxon>
        <taxon>Ascomycota</taxon>
        <taxon>Pezizomycotina</taxon>
        <taxon>Eurotiomycetes</taxon>
        <taxon>Eurotiomycetidae</taxon>
        <taxon>Eurotiales</taxon>
        <taxon>Aspergillaceae</taxon>
        <taxon>Aspergillus</taxon>
        <taxon>Aspergillus subgen. Fumigati</taxon>
    </lineage>
</organism>
<dbReference type="SUPFAM" id="SSF51735">
    <property type="entry name" value="NAD(P)-binding Rossmann-fold domains"/>
    <property type="match status" value="1"/>
</dbReference>
<name>B0XZU4_ASPFC</name>
<dbReference type="FunFam" id="3.40.50.720:FF:001167">
    <property type="entry name" value="Pentafunctional AROM polypeptide, putative"/>
    <property type="match status" value="1"/>
</dbReference>
<evidence type="ECO:0000256" key="1">
    <source>
        <dbReference type="ARBA" id="ARBA00006477"/>
    </source>
</evidence>